<evidence type="ECO:0000256" key="7">
    <source>
        <dbReference type="ARBA" id="ARBA00023002"/>
    </source>
</evidence>
<dbReference type="Proteomes" id="UP000654370">
    <property type="component" value="Unassembled WGS sequence"/>
</dbReference>
<dbReference type="PANTHER" id="PTHR12117">
    <property type="entry name" value="HISTONE ACETYLTRANSFERASE COMPLEX"/>
    <property type="match status" value="1"/>
</dbReference>
<dbReference type="OrthoDB" id="430522at2759"/>
<dbReference type="InterPro" id="IPR051842">
    <property type="entry name" value="uS12_prolyl_hydroxylase"/>
</dbReference>
<proteinExistence type="inferred from homology"/>
<accession>A0A8H7PCM1</accession>
<reference evidence="15" key="1">
    <citation type="submission" date="2020-12" db="EMBL/GenBank/DDBJ databases">
        <title>Metabolic potential, ecology and presence of endohyphal bacteria is reflected in genomic diversity of Mucoromycotina.</title>
        <authorList>
            <person name="Muszewska A."/>
            <person name="Okrasinska A."/>
            <person name="Steczkiewicz K."/>
            <person name="Drgas O."/>
            <person name="Orlowska M."/>
            <person name="Perlinska-Lenart U."/>
            <person name="Aleksandrzak-Piekarczyk T."/>
            <person name="Szatraj K."/>
            <person name="Zielenkiewicz U."/>
            <person name="Pilsyk S."/>
            <person name="Malc E."/>
            <person name="Mieczkowski P."/>
            <person name="Kruszewska J.S."/>
            <person name="Biernat P."/>
            <person name="Pawlowska J."/>
        </authorList>
    </citation>
    <scope>NUCLEOTIDE SEQUENCE</scope>
    <source>
        <strain evidence="15">WA0000067209</strain>
    </source>
</reference>
<evidence type="ECO:0000256" key="10">
    <source>
        <dbReference type="ARBA" id="ARBA00047444"/>
    </source>
</evidence>
<gene>
    <name evidence="15" type="ORF">INT43_009081</name>
</gene>
<comment type="catalytic activity">
    <reaction evidence="10">
        <text>[ribosomal protein uS12]-L-proline + 2-oxoglutarate + O2 = [ribosomal protein uS12]-(3S)-3-hydroxy-L-proline + succinate + CO2</text>
        <dbReference type="Rhea" id="RHEA:54156"/>
        <dbReference type="Rhea" id="RHEA-COMP:13816"/>
        <dbReference type="Rhea" id="RHEA-COMP:13818"/>
        <dbReference type="ChEBI" id="CHEBI:15379"/>
        <dbReference type="ChEBI" id="CHEBI:16526"/>
        <dbReference type="ChEBI" id="CHEBI:16810"/>
        <dbReference type="ChEBI" id="CHEBI:30031"/>
        <dbReference type="ChEBI" id="CHEBI:50342"/>
        <dbReference type="ChEBI" id="CHEBI:85428"/>
    </reaction>
</comment>
<keyword evidence="4" id="KW-0479">Metal-binding</keyword>
<dbReference type="Gene3D" id="3.60.130.20">
    <property type="entry name" value="Oxoglutarate/iron-dependent oxygenase, C-terminal degradation domain"/>
    <property type="match status" value="1"/>
</dbReference>
<feature type="region of interest" description="Disordered" evidence="13">
    <location>
        <begin position="552"/>
        <end position="577"/>
    </location>
</feature>
<evidence type="ECO:0000259" key="14">
    <source>
        <dbReference type="PROSITE" id="PS51471"/>
    </source>
</evidence>
<evidence type="ECO:0000256" key="5">
    <source>
        <dbReference type="ARBA" id="ARBA00022896"/>
    </source>
</evidence>
<comment type="caution">
    <text evidence="15">The sequence shown here is derived from an EMBL/GenBank/DDBJ whole genome shotgun (WGS) entry which is preliminary data.</text>
</comment>
<dbReference type="InterPro" id="IPR043044">
    <property type="entry name" value="TPA1/Ofd1_C"/>
</dbReference>
<evidence type="ECO:0000256" key="9">
    <source>
        <dbReference type="ARBA" id="ARBA00023242"/>
    </source>
</evidence>
<evidence type="ECO:0000256" key="4">
    <source>
        <dbReference type="ARBA" id="ARBA00022723"/>
    </source>
</evidence>
<dbReference type="GO" id="GO:0031543">
    <property type="term" value="F:peptidyl-proline dioxygenase activity"/>
    <property type="evidence" value="ECO:0007669"/>
    <property type="project" value="UniProtKB-ARBA"/>
</dbReference>
<feature type="domain" description="Fe2OG dioxygenase" evidence="14">
    <location>
        <begin position="149"/>
        <end position="256"/>
    </location>
</feature>
<feature type="compositionally biased region" description="Acidic residues" evidence="13">
    <location>
        <begin position="557"/>
        <end position="577"/>
    </location>
</feature>
<dbReference type="EMBL" id="JAEPQZ010000021">
    <property type="protein sequence ID" value="KAG2171420.1"/>
    <property type="molecule type" value="Genomic_DNA"/>
</dbReference>
<dbReference type="Pfam" id="PF13661">
    <property type="entry name" value="2OG-FeII_Oxy_4"/>
    <property type="match status" value="1"/>
</dbReference>
<keyword evidence="7" id="KW-0560">Oxidoreductase</keyword>
<dbReference type="SMART" id="SM00702">
    <property type="entry name" value="P4Hc"/>
    <property type="match status" value="1"/>
</dbReference>
<dbReference type="InterPro" id="IPR006620">
    <property type="entry name" value="Pro_4_hyd_alph"/>
</dbReference>
<evidence type="ECO:0000256" key="2">
    <source>
        <dbReference type="ARBA" id="ARBA00004123"/>
    </source>
</evidence>
<dbReference type="GO" id="GO:0031418">
    <property type="term" value="F:L-ascorbic acid binding"/>
    <property type="evidence" value="ECO:0007669"/>
    <property type="project" value="UniProtKB-KW"/>
</dbReference>
<dbReference type="PROSITE" id="PS51471">
    <property type="entry name" value="FE2OG_OXY"/>
    <property type="match status" value="1"/>
</dbReference>
<keyword evidence="16" id="KW-1185">Reference proteome</keyword>
<comment type="cofactor">
    <cofactor evidence="1">
        <name>L-ascorbate</name>
        <dbReference type="ChEBI" id="CHEBI:38290"/>
    </cofactor>
</comment>
<name>A0A8H7PCM1_MORIS</name>
<keyword evidence="6" id="KW-0223">Dioxygenase</keyword>
<evidence type="ECO:0000256" key="3">
    <source>
        <dbReference type="ARBA" id="ARBA00007443"/>
    </source>
</evidence>
<protein>
    <recommendedName>
        <fullName evidence="12">uS12 prolyl 3,4-dihydroxylase</fullName>
    </recommendedName>
</protein>
<dbReference type="InterPro" id="IPR005123">
    <property type="entry name" value="Oxoglu/Fe-dep_dioxygenase_dom"/>
</dbReference>
<dbReference type="InterPro" id="IPR039558">
    <property type="entry name" value="TPA1/OFD1_N"/>
</dbReference>
<evidence type="ECO:0000256" key="6">
    <source>
        <dbReference type="ARBA" id="ARBA00022964"/>
    </source>
</evidence>
<dbReference type="Pfam" id="PF10637">
    <property type="entry name" value="Ofd1_CTDD"/>
    <property type="match status" value="1"/>
</dbReference>
<evidence type="ECO:0000313" key="16">
    <source>
        <dbReference type="Proteomes" id="UP000654370"/>
    </source>
</evidence>
<dbReference type="GO" id="GO:0006449">
    <property type="term" value="P:regulation of translational termination"/>
    <property type="evidence" value="ECO:0007669"/>
    <property type="project" value="TreeGrafter"/>
</dbReference>
<feature type="region of interest" description="Disordered" evidence="13">
    <location>
        <begin position="259"/>
        <end position="301"/>
    </location>
</feature>
<evidence type="ECO:0000256" key="1">
    <source>
        <dbReference type="ARBA" id="ARBA00001961"/>
    </source>
</evidence>
<dbReference type="GO" id="GO:0005737">
    <property type="term" value="C:cytoplasm"/>
    <property type="evidence" value="ECO:0007669"/>
    <property type="project" value="TreeGrafter"/>
</dbReference>
<keyword evidence="9" id="KW-0539">Nucleus</keyword>
<evidence type="ECO:0000256" key="11">
    <source>
        <dbReference type="ARBA" id="ARBA00051966"/>
    </source>
</evidence>
<dbReference type="GO" id="GO:0005506">
    <property type="term" value="F:iron ion binding"/>
    <property type="evidence" value="ECO:0007669"/>
    <property type="project" value="InterPro"/>
</dbReference>
<evidence type="ECO:0000313" key="15">
    <source>
        <dbReference type="EMBL" id="KAG2171420.1"/>
    </source>
</evidence>
<keyword evidence="5" id="KW-0847">Vitamin C</keyword>
<sequence length="577" mass="65401">SLCSTPLEQVVLFSSPTNMPAEDSRPNKRVKLENEDNFHPDLLSQATRDKIAEAFKVSKPYLHCKIDQLMNDSLLRQVRKEIFDNLHFTLKETDIYKVHQTGDLANLDGLPKEELDKLPSIFKLRNAIYSQDFRDFISHITGCGPLSGSKADMSINNYLDGCHLLNHDDVIGTRRVSYILYLTDPDERWDPKNGGALELYPVIEKGTPANEPSLIIPPQWNQFCMFTVQPGHSFHSVEEVVPVGKPRLSISGWFHIPQEGEPGYSETQEADLPQSSLQQLEAPDSSHDFSHYSQDLDEDATDGLTEEDLKELIDWINPQYLDMNIMAQISEKFVEESVIQCKDFLKPEFAKLVEEATLRDDEEKGFCTEKMPAHGTGVGNGWKVHGPPHKHRYMVVDTQQEPKPESSAELFLNLQTHFASQSFRRWIAVITQLIAKGYRGGARRFRPGLDYTLATMNTRGQAILDVTLGMALTKDRQAANKWESDEFGAYECYMAPHDEEEDPSTYKAADDDGALLTLSPSSNVLSIVLRDEGVMRFIKYVSARAPGSRWDVSFEYDLPEDQDGDDEDEEEEGQEEK</sequence>
<dbReference type="FunFam" id="2.60.120.620:FF:000014">
    <property type="entry name" value="Prolyl 3,4-dihydroxylase TPA1"/>
    <property type="match status" value="1"/>
</dbReference>
<dbReference type="PANTHER" id="PTHR12117:SF0">
    <property type="entry name" value="PROLYL 3-HYDROXYLASE OGFOD1"/>
    <property type="match status" value="1"/>
</dbReference>
<organism evidence="15 16">
    <name type="scientific">Mortierella isabellina</name>
    <name type="common">Filamentous fungus</name>
    <name type="synonym">Umbelopsis isabellina</name>
    <dbReference type="NCBI Taxonomy" id="91625"/>
    <lineage>
        <taxon>Eukaryota</taxon>
        <taxon>Fungi</taxon>
        <taxon>Fungi incertae sedis</taxon>
        <taxon>Mucoromycota</taxon>
        <taxon>Mucoromycotina</taxon>
        <taxon>Umbelopsidomycetes</taxon>
        <taxon>Umbelopsidales</taxon>
        <taxon>Umbelopsidaceae</taxon>
        <taxon>Umbelopsis</taxon>
    </lineage>
</organism>
<dbReference type="Gene3D" id="2.60.120.620">
    <property type="entry name" value="q2cbj1_9rhob like domain"/>
    <property type="match status" value="1"/>
</dbReference>
<dbReference type="AlphaFoldDB" id="A0A8H7PCM1"/>
<dbReference type="InterPro" id="IPR019601">
    <property type="entry name" value="Oxoglutarate/Fe-dep_Oase_C"/>
</dbReference>
<evidence type="ECO:0000256" key="12">
    <source>
        <dbReference type="ARBA" id="ARBA00081607"/>
    </source>
</evidence>
<comment type="catalytic activity">
    <reaction evidence="11">
        <text>[ribosomal protein uS12]-(3S)-3-hydroxy-L-proline + 2-oxoglutarate + O2 = [ribosomal protein uS12]-(3S)-3,4-dihydroxy-L-proline + succinate + CO2</text>
        <dbReference type="Rhea" id="RHEA:54160"/>
        <dbReference type="Rhea" id="RHEA-COMP:13817"/>
        <dbReference type="Rhea" id="RHEA-COMP:13818"/>
        <dbReference type="ChEBI" id="CHEBI:15379"/>
        <dbReference type="ChEBI" id="CHEBI:16526"/>
        <dbReference type="ChEBI" id="CHEBI:16810"/>
        <dbReference type="ChEBI" id="CHEBI:30031"/>
        <dbReference type="ChEBI" id="CHEBI:85428"/>
        <dbReference type="ChEBI" id="CHEBI:138052"/>
    </reaction>
</comment>
<evidence type="ECO:0000256" key="8">
    <source>
        <dbReference type="ARBA" id="ARBA00023004"/>
    </source>
</evidence>
<comment type="subcellular location">
    <subcellularLocation>
        <location evidence="2">Nucleus</location>
    </subcellularLocation>
</comment>
<dbReference type="GO" id="GO:0009896">
    <property type="term" value="P:positive regulation of catabolic process"/>
    <property type="evidence" value="ECO:0007669"/>
    <property type="project" value="UniProtKB-ARBA"/>
</dbReference>
<keyword evidence="8" id="KW-0408">Iron</keyword>
<dbReference type="GO" id="GO:0010604">
    <property type="term" value="P:positive regulation of macromolecule metabolic process"/>
    <property type="evidence" value="ECO:0007669"/>
    <property type="project" value="UniProtKB-ARBA"/>
</dbReference>
<dbReference type="GO" id="GO:0005634">
    <property type="term" value="C:nucleus"/>
    <property type="evidence" value="ECO:0007669"/>
    <property type="project" value="UniProtKB-SubCell"/>
</dbReference>
<evidence type="ECO:0000256" key="13">
    <source>
        <dbReference type="SAM" id="MobiDB-lite"/>
    </source>
</evidence>
<feature type="non-terminal residue" evidence="15">
    <location>
        <position position="577"/>
    </location>
</feature>
<comment type="similarity">
    <text evidence="3">Belongs to the TPA1 family.</text>
</comment>